<dbReference type="PIRSF" id="PIRSF011386">
    <property type="entry name" value="FixH"/>
    <property type="match status" value="1"/>
</dbReference>
<evidence type="ECO:0000256" key="1">
    <source>
        <dbReference type="SAM" id="Phobius"/>
    </source>
</evidence>
<name>A0A5A9ZJJ7_9RHOB</name>
<dbReference type="InterPro" id="IPR018037">
    <property type="entry name" value="FixH_proteobacterial"/>
</dbReference>
<proteinExistence type="predicted"/>
<dbReference type="AlphaFoldDB" id="A0A5A9ZJJ7"/>
<protein>
    <submittedName>
        <fullName evidence="2">FixH family protein</fullName>
    </submittedName>
</protein>
<dbReference type="RefSeq" id="WP_111362569.1">
    <property type="nucleotide sequence ID" value="NZ_VINQ01000003.1"/>
</dbReference>
<keyword evidence="3" id="KW-1185">Reference proteome</keyword>
<evidence type="ECO:0000313" key="2">
    <source>
        <dbReference type="EMBL" id="KAA0917483.1"/>
    </source>
</evidence>
<reference evidence="2 3" key="1">
    <citation type="submission" date="2019-07" db="EMBL/GenBank/DDBJ databases">
        <title>Aquicoccus porphyridii gen. nov., sp. nov., isolated from a small marine red alga, Porphyridium marinum.</title>
        <authorList>
            <person name="Liu L."/>
        </authorList>
    </citation>
    <scope>NUCLEOTIDE SEQUENCE [LARGE SCALE GENOMIC DNA]</scope>
    <source>
        <strain evidence="2 3">L1 8-17</strain>
    </source>
</reference>
<comment type="caution">
    <text evidence="2">The sequence shown here is derived from an EMBL/GenBank/DDBJ whole genome shotgun (WGS) entry which is preliminary data.</text>
</comment>
<evidence type="ECO:0000313" key="3">
    <source>
        <dbReference type="Proteomes" id="UP000325291"/>
    </source>
</evidence>
<accession>A0A5A9ZJJ7</accession>
<dbReference type="InterPro" id="IPR008620">
    <property type="entry name" value="FixH"/>
</dbReference>
<keyword evidence="1" id="KW-0812">Transmembrane</keyword>
<dbReference type="Proteomes" id="UP000325291">
    <property type="component" value="Unassembled WGS sequence"/>
</dbReference>
<feature type="transmembrane region" description="Helical" evidence="1">
    <location>
        <begin position="12"/>
        <end position="32"/>
    </location>
</feature>
<keyword evidence="1" id="KW-0472">Membrane</keyword>
<keyword evidence="1" id="KW-1133">Transmembrane helix</keyword>
<dbReference type="Pfam" id="PF05751">
    <property type="entry name" value="FixH"/>
    <property type="match status" value="1"/>
</dbReference>
<gene>
    <name evidence="2" type="ORF">FLO80_05390</name>
</gene>
<dbReference type="EMBL" id="VINQ01000003">
    <property type="protein sequence ID" value="KAA0917483.1"/>
    <property type="molecule type" value="Genomic_DNA"/>
</dbReference>
<sequence length="153" mass="17018">MTQERKLTGRHVLMIFVGAFGVIITVNLLLAYNAVRTFPGLEVKNSYVASQKFDERRSAQEGLGWTVSAQQVDGMLTLSITDAAGMPVEVQELNALLGRPTHVKEDSEPAFVFDGTAYVAPMDLDDGNWDLRMIATAEDGTEYRQRLKVRVIR</sequence>
<organism evidence="2 3">
    <name type="scientific">Aquicoccus porphyridii</name>
    <dbReference type="NCBI Taxonomy" id="1852029"/>
    <lineage>
        <taxon>Bacteria</taxon>
        <taxon>Pseudomonadati</taxon>
        <taxon>Pseudomonadota</taxon>
        <taxon>Alphaproteobacteria</taxon>
        <taxon>Rhodobacterales</taxon>
        <taxon>Paracoccaceae</taxon>
        <taxon>Aquicoccus</taxon>
    </lineage>
</organism>